<reference evidence="3 4" key="1">
    <citation type="submission" date="2015-01" db="EMBL/GenBank/DDBJ databases">
        <title>Evolution of Trichinella species and genotypes.</title>
        <authorList>
            <person name="Korhonen P.K."/>
            <person name="Edoardo P."/>
            <person name="Giuseppe L.R."/>
            <person name="Gasser R.B."/>
        </authorList>
    </citation>
    <scope>NUCLEOTIDE SEQUENCE [LARGE SCALE GENOMIC DNA]</scope>
    <source>
        <strain evidence="2">ISS176</strain>
        <strain evidence="1">ISS588</strain>
    </source>
</reference>
<name>A0A0V1GZI0_TRIPS</name>
<dbReference type="EMBL" id="JYDS01000525">
    <property type="protein sequence ID" value="KRZ03645.1"/>
    <property type="molecule type" value="Genomic_DNA"/>
</dbReference>
<protein>
    <recommendedName>
        <fullName evidence="5">Integrase zinc-binding domain-containing protein</fullName>
    </recommendedName>
</protein>
<organism evidence="1 3">
    <name type="scientific">Trichinella pseudospiralis</name>
    <name type="common">Parasitic roundworm</name>
    <dbReference type="NCBI Taxonomy" id="6337"/>
    <lineage>
        <taxon>Eukaryota</taxon>
        <taxon>Metazoa</taxon>
        <taxon>Ecdysozoa</taxon>
        <taxon>Nematoda</taxon>
        <taxon>Enoplea</taxon>
        <taxon>Dorylaimia</taxon>
        <taxon>Trichinellida</taxon>
        <taxon>Trichinellidae</taxon>
        <taxon>Trichinella</taxon>
    </lineage>
</organism>
<gene>
    <name evidence="1" type="ORF">T4B_4155</name>
    <name evidence="2" type="ORF">T4C_13704</name>
</gene>
<dbReference type="AlphaFoldDB" id="A0A0V1GZI0"/>
<dbReference type="EMBL" id="JYDV01000219">
    <property type="protein sequence ID" value="KRZ24483.1"/>
    <property type="molecule type" value="Genomic_DNA"/>
</dbReference>
<evidence type="ECO:0000313" key="4">
    <source>
        <dbReference type="Proteomes" id="UP000054826"/>
    </source>
</evidence>
<evidence type="ECO:0000313" key="3">
    <source>
        <dbReference type="Proteomes" id="UP000054805"/>
    </source>
</evidence>
<dbReference type="Proteomes" id="UP000054805">
    <property type="component" value="Unassembled WGS sequence"/>
</dbReference>
<proteinExistence type="predicted"/>
<sequence length="217" mass="24055">MEVFSLELQTLSRKGRVVAASQLSRLAPFVDEKGLLRIGVIRRCHERQLYAGATHTLAVLRHQYWMPKRRSQKEGHLQMKCVPIHLQSISGRESGADPPEDDCQGDGSAPALYCAARKTGVALVAVEVNHPGWQPSRRILPQWNPGSTVAQYSAAIFKMVVKMESRIPIGVDARTESNSFSIQPSGERLVIDHGGQHPASALPDQCNHGTLLQQRWH</sequence>
<keyword evidence="3" id="KW-1185">Reference proteome</keyword>
<evidence type="ECO:0000313" key="2">
    <source>
        <dbReference type="EMBL" id="KRZ24483.1"/>
    </source>
</evidence>
<evidence type="ECO:0008006" key="5">
    <source>
        <dbReference type="Google" id="ProtNLM"/>
    </source>
</evidence>
<accession>A0A0V1GZI0</accession>
<comment type="caution">
    <text evidence="1">The sequence shown here is derived from an EMBL/GenBank/DDBJ whole genome shotgun (WGS) entry which is preliminary data.</text>
</comment>
<dbReference type="Proteomes" id="UP000054826">
    <property type="component" value="Unassembled WGS sequence"/>
</dbReference>
<evidence type="ECO:0000313" key="1">
    <source>
        <dbReference type="EMBL" id="KRZ03645.1"/>
    </source>
</evidence>